<accession>A0A1G9Q331</accession>
<dbReference type="InterPro" id="IPR023885">
    <property type="entry name" value="4Fe4S-binding_SPASM_dom"/>
</dbReference>
<keyword evidence="4" id="KW-0479">Metal-binding</keyword>
<dbReference type="PIRSF" id="PIRSF037420">
    <property type="entry name" value="PQQ_syn_pqqE"/>
    <property type="match status" value="1"/>
</dbReference>
<dbReference type="Pfam" id="PF13186">
    <property type="entry name" value="SPASM"/>
    <property type="match status" value="1"/>
</dbReference>
<dbReference type="InterPro" id="IPR058240">
    <property type="entry name" value="rSAM_sf"/>
</dbReference>
<dbReference type="SUPFAM" id="SSF102114">
    <property type="entry name" value="Radical SAM enzymes"/>
    <property type="match status" value="1"/>
</dbReference>
<feature type="domain" description="Radical SAM core" evidence="8">
    <location>
        <begin position="35"/>
        <end position="256"/>
    </location>
</feature>
<dbReference type="AlphaFoldDB" id="A0A1G9Q331"/>
<dbReference type="GO" id="GO:0046872">
    <property type="term" value="F:metal ion binding"/>
    <property type="evidence" value="ECO:0007669"/>
    <property type="project" value="UniProtKB-KW"/>
</dbReference>
<dbReference type="RefSeq" id="WP_089760723.1">
    <property type="nucleotide sequence ID" value="NZ_FNGO01000015.1"/>
</dbReference>
<sequence length="403" mass="46017">MLNLSRLLAESGSDSMDDSLRYSRESRHSSSGTGRNRGPVVVWNITRACNLSCRHCYAGEKSSPHPEEISTGEALKVIEDLAQLNVPVLLFSGGEPLMRDDLEKLIERARRLGIRVALSSNGTLLTEQRARRLECLDLSYIGISIDGGPELHNDFRRDNSAFERSIEGLRRCREIGQKVGLRFTMVEENRRALSDIFRLMEREDIPRLCLYHLVPQGRGINFRDRMMAAEEKRVLLDEIIERADDLADRSDRWQILTVANQADGVYLYLKLKESGDPRAEKIYRYLARSGGNRSGQAIACIDWQGKVHPDQFSFSHNVGDLKKRSFIDIWRDSPVELLQKLRKREEYIKGRCSRCRWFEICGGSMRSRAEALTGSYWAADPGCYLKEKEITADSAEKIGRRSI</sequence>
<feature type="region of interest" description="Disordered" evidence="7">
    <location>
        <begin position="1"/>
        <end position="35"/>
    </location>
</feature>
<dbReference type="Gene3D" id="3.20.20.70">
    <property type="entry name" value="Aldolase class I"/>
    <property type="match status" value="1"/>
</dbReference>
<dbReference type="Proteomes" id="UP000199476">
    <property type="component" value="Unassembled WGS sequence"/>
</dbReference>
<keyword evidence="6" id="KW-0411">Iron-sulfur</keyword>
<feature type="compositionally biased region" description="Basic and acidic residues" evidence="7">
    <location>
        <begin position="18"/>
        <end position="28"/>
    </location>
</feature>
<keyword evidence="10" id="KW-1185">Reference proteome</keyword>
<dbReference type="SFLD" id="SFLDG01067">
    <property type="entry name" value="SPASM/twitch_domain_containing"/>
    <property type="match status" value="1"/>
</dbReference>
<dbReference type="InterPro" id="IPR050377">
    <property type="entry name" value="Radical_SAM_PqqE_MftC-like"/>
</dbReference>
<keyword evidence="2" id="KW-0004">4Fe-4S</keyword>
<dbReference type="GO" id="GO:0003824">
    <property type="term" value="F:catalytic activity"/>
    <property type="evidence" value="ECO:0007669"/>
    <property type="project" value="InterPro"/>
</dbReference>
<dbReference type="InterPro" id="IPR006638">
    <property type="entry name" value="Elp3/MiaA/NifB-like_rSAM"/>
</dbReference>
<dbReference type="Pfam" id="PF04055">
    <property type="entry name" value="Radical_SAM"/>
    <property type="match status" value="1"/>
</dbReference>
<evidence type="ECO:0000256" key="7">
    <source>
        <dbReference type="SAM" id="MobiDB-lite"/>
    </source>
</evidence>
<evidence type="ECO:0000256" key="6">
    <source>
        <dbReference type="ARBA" id="ARBA00023014"/>
    </source>
</evidence>
<dbReference type="GO" id="GO:0051539">
    <property type="term" value="F:4 iron, 4 sulfur cluster binding"/>
    <property type="evidence" value="ECO:0007669"/>
    <property type="project" value="UniProtKB-KW"/>
</dbReference>
<dbReference type="STRING" id="321763.SAMN04488692_11517"/>
<dbReference type="PROSITE" id="PS51918">
    <property type="entry name" value="RADICAL_SAM"/>
    <property type="match status" value="1"/>
</dbReference>
<dbReference type="InterPro" id="IPR017200">
    <property type="entry name" value="PqqE-like"/>
</dbReference>
<reference evidence="9 10" key="1">
    <citation type="submission" date="2016-10" db="EMBL/GenBank/DDBJ databases">
        <authorList>
            <person name="de Groot N.N."/>
        </authorList>
    </citation>
    <scope>NUCLEOTIDE SEQUENCE [LARGE SCALE GENOMIC DNA]</scope>
    <source>
        <strain evidence="9 10">SLAS-1</strain>
    </source>
</reference>
<evidence type="ECO:0000256" key="3">
    <source>
        <dbReference type="ARBA" id="ARBA00022691"/>
    </source>
</evidence>
<dbReference type="CDD" id="cd21123">
    <property type="entry name" value="SPASM_MftC-like"/>
    <property type="match status" value="1"/>
</dbReference>
<dbReference type="InterPro" id="IPR007197">
    <property type="entry name" value="rSAM"/>
</dbReference>
<gene>
    <name evidence="9" type="ORF">SAMN04488692_11517</name>
</gene>
<dbReference type="InterPro" id="IPR013785">
    <property type="entry name" value="Aldolase_TIM"/>
</dbReference>
<evidence type="ECO:0000256" key="1">
    <source>
        <dbReference type="ARBA" id="ARBA00001966"/>
    </source>
</evidence>
<evidence type="ECO:0000259" key="8">
    <source>
        <dbReference type="PROSITE" id="PS51918"/>
    </source>
</evidence>
<dbReference type="EMBL" id="FNGO01000015">
    <property type="protein sequence ID" value="SDM04897.1"/>
    <property type="molecule type" value="Genomic_DNA"/>
</dbReference>
<keyword evidence="5" id="KW-0408">Iron</keyword>
<dbReference type="SFLD" id="SFLDS00029">
    <property type="entry name" value="Radical_SAM"/>
    <property type="match status" value="1"/>
</dbReference>
<evidence type="ECO:0000256" key="5">
    <source>
        <dbReference type="ARBA" id="ARBA00023004"/>
    </source>
</evidence>
<dbReference type="PANTHER" id="PTHR11228:SF7">
    <property type="entry name" value="PQQA PEPTIDE CYCLASE"/>
    <property type="match status" value="1"/>
</dbReference>
<dbReference type="PANTHER" id="PTHR11228">
    <property type="entry name" value="RADICAL SAM DOMAIN PROTEIN"/>
    <property type="match status" value="1"/>
</dbReference>
<dbReference type="SFLD" id="SFLDG01386">
    <property type="entry name" value="main_SPASM_domain-containing"/>
    <property type="match status" value="1"/>
</dbReference>
<name>A0A1G9Q331_9FIRM</name>
<keyword evidence="3" id="KW-0949">S-adenosyl-L-methionine</keyword>
<evidence type="ECO:0000313" key="10">
    <source>
        <dbReference type="Proteomes" id="UP000199476"/>
    </source>
</evidence>
<dbReference type="OrthoDB" id="7021155at2"/>
<dbReference type="GO" id="GO:0006783">
    <property type="term" value="P:heme biosynthetic process"/>
    <property type="evidence" value="ECO:0007669"/>
    <property type="project" value="TreeGrafter"/>
</dbReference>
<dbReference type="SMART" id="SM00729">
    <property type="entry name" value="Elp3"/>
    <property type="match status" value="1"/>
</dbReference>
<comment type="cofactor">
    <cofactor evidence="1">
        <name>[4Fe-4S] cluster</name>
        <dbReference type="ChEBI" id="CHEBI:49883"/>
    </cofactor>
</comment>
<dbReference type="NCBIfam" id="TIGR04085">
    <property type="entry name" value="rSAM_more_4Fe4S"/>
    <property type="match status" value="1"/>
</dbReference>
<organism evidence="9 10">
    <name type="scientific">Halarsenatibacter silvermanii</name>
    <dbReference type="NCBI Taxonomy" id="321763"/>
    <lineage>
        <taxon>Bacteria</taxon>
        <taxon>Bacillati</taxon>
        <taxon>Bacillota</taxon>
        <taxon>Clostridia</taxon>
        <taxon>Halanaerobiales</taxon>
        <taxon>Halarsenatibacteraceae</taxon>
        <taxon>Halarsenatibacter</taxon>
    </lineage>
</organism>
<evidence type="ECO:0000256" key="4">
    <source>
        <dbReference type="ARBA" id="ARBA00022723"/>
    </source>
</evidence>
<protein>
    <submittedName>
        <fullName evidence="9">Radical SAM additional 4Fe4S-binding SPASM domain-containing protein</fullName>
    </submittedName>
</protein>
<evidence type="ECO:0000256" key="2">
    <source>
        <dbReference type="ARBA" id="ARBA00022485"/>
    </source>
</evidence>
<dbReference type="CDD" id="cd01335">
    <property type="entry name" value="Radical_SAM"/>
    <property type="match status" value="1"/>
</dbReference>
<evidence type="ECO:0000313" key="9">
    <source>
        <dbReference type="EMBL" id="SDM04897.1"/>
    </source>
</evidence>
<proteinExistence type="predicted"/>